<feature type="compositionally biased region" description="Acidic residues" evidence="3">
    <location>
        <begin position="47"/>
        <end position="58"/>
    </location>
</feature>
<evidence type="ECO:0000313" key="6">
    <source>
        <dbReference type="Proteomes" id="UP000195602"/>
    </source>
</evidence>
<proteinExistence type="predicted"/>
<reference evidence="5 6" key="1">
    <citation type="submission" date="2017-04" db="EMBL/GenBank/DDBJ databases">
        <title>Draft genome of the yeast Clavispora lusitaniae type strain CBS 6936.</title>
        <authorList>
            <person name="Durrens P."/>
            <person name="Klopp C."/>
            <person name="Biteau N."/>
            <person name="Fitton-Ouhabi V."/>
            <person name="Dementhon K."/>
            <person name="Accoceberry I."/>
            <person name="Sherman D.J."/>
            <person name="Noel T."/>
        </authorList>
    </citation>
    <scope>NUCLEOTIDE SEQUENCE [LARGE SCALE GENOMIC DNA]</scope>
    <source>
        <strain evidence="5 6">CBS 6936</strain>
    </source>
</reference>
<evidence type="ECO:0000256" key="1">
    <source>
        <dbReference type="ARBA" id="ARBA00004123"/>
    </source>
</evidence>
<dbReference type="PANTHER" id="PTHR10252:SF151">
    <property type="entry name" value="DNA POLYMERASE EPSILON NONCATALYTIC SUBUNIT"/>
    <property type="match status" value="1"/>
</dbReference>
<feature type="region of interest" description="Disordered" evidence="3">
    <location>
        <begin position="159"/>
        <end position="201"/>
    </location>
</feature>
<evidence type="ECO:0000313" key="5">
    <source>
        <dbReference type="EMBL" id="OVF06538.1"/>
    </source>
</evidence>
<dbReference type="KEGG" id="clus:A9F13_20g00319"/>
<dbReference type="InterPro" id="IPR050568">
    <property type="entry name" value="Transcr_DNA_Rep_Reg"/>
</dbReference>
<feature type="compositionally biased region" description="Polar residues" evidence="3">
    <location>
        <begin position="26"/>
        <end position="37"/>
    </location>
</feature>
<dbReference type="AlphaFoldDB" id="A0AA91PWW7"/>
<name>A0AA91PWW7_CLALS</name>
<keyword evidence="2" id="KW-0539">Nucleus</keyword>
<dbReference type="Pfam" id="PF00808">
    <property type="entry name" value="CBFD_NFYB_HMF"/>
    <property type="match status" value="1"/>
</dbReference>
<accession>A0AA91PWW7</accession>
<evidence type="ECO:0000256" key="2">
    <source>
        <dbReference type="ARBA" id="ARBA00023242"/>
    </source>
</evidence>
<dbReference type="Gene3D" id="1.10.20.10">
    <property type="entry name" value="Histone, subunit A"/>
    <property type="match status" value="1"/>
</dbReference>
<organism evidence="5 6">
    <name type="scientific">Clavispora lusitaniae</name>
    <name type="common">Candida lusitaniae</name>
    <dbReference type="NCBI Taxonomy" id="36911"/>
    <lineage>
        <taxon>Eukaryota</taxon>
        <taxon>Fungi</taxon>
        <taxon>Dikarya</taxon>
        <taxon>Ascomycota</taxon>
        <taxon>Saccharomycotina</taxon>
        <taxon>Pichiomycetes</taxon>
        <taxon>Metschnikowiaceae</taxon>
        <taxon>Clavispora</taxon>
    </lineage>
</organism>
<gene>
    <name evidence="5" type="ORF">A9F13_20g00319</name>
</gene>
<dbReference type="GO" id="GO:0046982">
    <property type="term" value="F:protein heterodimerization activity"/>
    <property type="evidence" value="ECO:0007669"/>
    <property type="project" value="InterPro"/>
</dbReference>
<dbReference type="GO" id="GO:0006261">
    <property type="term" value="P:DNA-templated DNA replication"/>
    <property type="evidence" value="ECO:0007669"/>
    <property type="project" value="TreeGrafter"/>
</dbReference>
<dbReference type="EMBL" id="LYUB02000020">
    <property type="protein sequence ID" value="OVF06538.1"/>
    <property type="molecule type" value="Genomic_DNA"/>
</dbReference>
<feature type="compositionally biased region" description="Polar residues" evidence="3">
    <location>
        <begin position="1"/>
        <end position="12"/>
    </location>
</feature>
<dbReference type="GO" id="GO:0008623">
    <property type="term" value="C:CHRAC"/>
    <property type="evidence" value="ECO:0007669"/>
    <property type="project" value="TreeGrafter"/>
</dbReference>
<dbReference type="SUPFAM" id="SSF47113">
    <property type="entry name" value="Histone-fold"/>
    <property type="match status" value="1"/>
</dbReference>
<dbReference type="PANTHER" id="PTHR10252">
    <property type="entry name" value="HISTONE-LIKE TRANSCRIPTION FACTOR CCAAT-RELATED"/>
    <property type="match status" value="1"/>
</dbReference>
<feature type="region of interest" description="Disordered" evidence="3">
    <location>
        <begin position="1"/>
        <end position="59"/>
    </location>
</feature>
<comment type="subcellular location">
    <subcellularLocation>
        <location evidence="1">Nucleus</location>
    </subcellularLocation>
</comment>
<dbReference type="Proteomes" id="UP000195602">
    <property type="component" value="Unassembled WGS sequence"/>
</dbReference>
<dbReference type="InterPro" id="IPR003958">
    <property type="entry name" value="CBFA_NFYB_domain"/>
</dbReference>
<evidence type="ECO:0000256" key="3">
    <source>
        <dbReference type="SAM" id="MobiDB-lite"/>
    </source>
</evidence>
<feature type="compositionally biased region" description="Acidic residues" evidence="3">
    <location>
        <begin position="167"/>
        <end position="176"/>
    </location>
</feature>
<comment type="caution">
    <text evidence="5">The sequence shown here is derived from an EMBL/GenBank/DDBJ whole genome shotgun (WGS) entry which is preliminary data.</text>
</comment>
<dbReference type="InterPro" id="IPR009072">
    <property type="entry name" value="Histone-fold"/>
</dbReference>
<protein>
    <submittedName>
        <fullName evidence="5">DNA polymerase epsilon subunit</fullName>
    </submittedName>
</protein>
<feature type="domain" description="Transcription factor CBF/NF-Y/archaeal histone" evidence="4">
    <location>
        <begin position="61"/>
        <end position="125"/>
    </location>
</feature>
<evidence type="ECO:0000259" key="4">
    <source>
        <dbReference type="Pfam" id="PF00808"/>
    </source>
</evidence>
<sequence>MNKSVSMSTVTSDPEAIGSAGPVDIKSTSPASENTETPYPEDHDMNEMEDDALEEVDESTMSLPLSKIKRIFKIDPDYFGSSASAVYATGVATELFVQYLAEHASVLAKLEKRKKIQYKDLSNAVSTQDALHFLSDTIPRTQTVGSAIKEKKINLSESDKSKHADIVGEEQVENEEASSGRPTLPPLPKGQTSLPFGPVPKSEVKKAVIHDLVSNDNAQNESDSMTIDG</sequence>
<dbReference type="CDD" id="cd22929">
    <property type="entry name" value="HFD_POLE4-like"/>
    <property type="match status" value="1"/>
</dbReference>